<dbReference type="STRING" id="117157.SAMN04489717_3033"/>
<organism evidence="1 2">
    <name type="scientific">Actinopolymorpha singaporensis</name>
    <dbReference type="NCBI Taxonomy" id="117157"/>
    <lineage>
        <taxon>Bacteria</taxon>
        <taxon>Bacillati</taxon>
        <taxon>Actinomycetota</taxon>
        <taxon>Actinomycetes</taxon>
        <taxon>Propionibacteriales</taxon>
        <taxon>Actinopolymorphaceae</taxon>
        <taxon>Actinopolymorpha</taxon>
    </lineage>
</organism>
<dbReference type="RefSeq" id="WP_092654291.1">
    <property type="nucleotide sequence ID" value="NZ_LT629732.1"/>
</dbReference>
<keyword evidence="2" id="KW-1185">Reference proteome</keyword>
<evidence type="ECO:0000313" key="1">
    <source>
        <dbReference type="EMBL" id="SDS54331.1"/>
    </source>
</evidence>
<evidence type="ECO:0008006" key="3">
    <source>
        <dbReference type="Google" id="ProtNLM"/>
    </source>
</evidence>
<gene>
    <name evidence="1" type="ORF">SAMN04489717_3033</name>
</gene>
<dbReference type="Proteomes" id="UP000198983">
    <property type="component" value="Chromosome I"/>
</dbReference>
<dbReference type="OrthoDB" id="3255669at2"/>
<dbReference type="AlphaFoldDB" id="A0A1H1T2E1"/>
<sequence length="191" mass="21716">MRLPEVWGARPEELAADHPCDGYFTGRTTSLFRAVTVRADRPTVFRWLCQLRVAPYSYDFVDNAGRRSPRDLTPGLDHLESGQPFMRIFTLVDFTYDRDVTLVLTDPAGRRMFGELAVTYAVRPNESAKSGEEETRLLVKLVLPEARHPAAWVRQSLLGWGDLVMMRAQLRNLARLAERTTRSRAQAPAAR</sequence>
<name>A0A1H1T2E1_9ACTN</name>
<dbReference type="EMBL" id="LT629732">
    <property type="protein sequence ID" value="SDS54331.1"/>
    <property type="molecule type" value="Genomic_DNA"/>
</dbReference>
<reference evidence="1 2" key="1">
    <citation type="submission" date="2016-10" db="EMBL/GenBank/DDBJ databases">
        <authorList>
            <person name="de Groot N.N."/>
        </authorList>
    </citation>
    <scope>NUCLEOTIDE SEQUENCE [LARGE SCALE GENOMIC DNA]</scope>
    <source>
        <strain evidence="1 2">DSM 22024</strain>
    </source>
</reference>
<accession>A0A1H1T2E1</accession>
<protein>
    <recommendedName>
        <fullName evidence="3">Polyketide cyclase / dehydrase and lipid transport</fullName>
    </recommendedName>
</protein>
<evidence type="ECO:0000313" key="2">
    <source>
        <dbReference type="Proteomes" id="UP000198983"/>
    </source>
</evidence>
<proteinExistence type="predicted"/>